<evidence type="ECO:0000313" key="2">
    <source>
        <dbReference type="EMBL" id="KIP11747.1"/>
    </source>
</evidence>
<reference evidence="2 3" key="1">
    <citation type="journal article" date="2014" name="PLoS Genet.">
        <title>Analysis of the Phlebiopsis gigantea genome, transcriptome and secretome provides insight into its pioneer colonization strategies of wood.</title>
        <authorList>
            <person name="Hori C."/>
            <person name="Ishida T."/>
            <person name="Igarashi K."/>
            <person name="Samejima M."/>
            <person name="Suzuki H."/>
            <person name="Master E."/>
            <person name="Ferreira P."/>
            <person name="Ruiz-Duenas F.J."/>
            <person name="Held B."/>
            <person name="Canessa P."/>
            <person name="Larrondo L.F."/>
            <person name="Schmoll M."/>
            <person name="Druzhinina I.S."/>
            <person name="Kubicek C.P."/>
            <person name="Gaskell J.A."/>
            <person name="Kersten P."/>
            <person name="St John F."/>
            <person name="Glasner J."/>
            <person name="Sabat G."/>
            <person name="Splinter BonDurant S."/>
            <person name="Syed K."/>
            <person name="Yadav J."/>
            <person name="Mgbeahuruike A.C."/>
            <person name="Kovalchuk A."/>
            <person name="Asiegbu F.O."/>
            <person name="Lackner G."/>
            <person name="Hoffmeister D."/>
            <person name="Rencoret J."/>
            <person name="Gutierrez A."/>
            <person name="Sun H."/>
            <person name="Lindquist E."/>
            <person name="Barry K."/>
            <person name="Riley R."/>
            <person name="Grigoriev I.V."/>
            <person name="Henrissat B."/>
            <person name="Kues U."/>
            <person name="Berka R.M."/>
            <person name="Martinez A.T."/>
            <person name="Covert S.F."/>
            <person name="Blanchette R.A."/>
            <person name="Cullen D."/>
        </authorList>
    </citation>
    <scope>NUCLEOTIDE SEQUENCE [LARGE SCALE GENOMIC DNA]</scope>
    <source>
        <strain evidence="2 3">11061_1 CR5-6</strain>
    </source>
</reference>
<feature type="region of interest" description="Disordered" evidence="1">
    <location>
        <begin position="75"/>
        <end position="150"/>
    </location>
</feature>
<feature type="compositionally biased region" description="Basic and acidic residues" evidence="1">
    <location>
        <begin position="85"/>
        <end position="103"/>
    </location>
</feature>
<sequence length="163" mass="17343">MTADRTGGCRANKLLSHVCLLNRSCSGACLRCPGPDAVLVVGVERRADGEQLQARPHGHRALRVGRVRAALALHDGEPQAEEVQDERVAGRGEREVREAREAAEEGGTAGRGVAGRDEAQRVHAGPRRAARRGRRARRAGGAGCRGRAPRCPTVLPQQLAATL</sequence>
<evidence type="ECO:0000256" key="1">
    <source>
        <dbReference type="SAM" id="MobiDB-lite"/>
    </source>
</evidence>
<keyword evidence="3" id="KW-1185">Reference proteome</keyword>
<dbReference type="EMBL" id="KN840444">
    <property type="protein sequence ID" value="KIP11747.1"/>
    <property type="molecule type" value="Genomic_DNA"/>
</dbReference>
<gene>
    <name evidence="2" type="ORF">PHLGIDRAFT_513795</name>
</gene>
<accession>A0A0C3SDE6</accession>
<organism evidence="2 3">
    <name type="scientific">Phlebiopsis gigantea (strain 11061_1 CR5-6)</name>
    <name type="common">White-rot fungus</name>
    <name type="synonym">Peniophora gigantea</name>
    <dbReference type="NCBI Taxonomy" id="745531"/>
    <lineage>
        <taxon>Eukaryota</taxon>
        <taxon>Fungi</taxon>
        <taxon>Dikarya</taxon>
        <taxon>Basidiomycota</taxon>
        <taxon>Agaricomycotina</taxon>
        <taxon>Agaricomycetes</taxon>
        <taxon>Polyporales</taxon>
        <taxon>Phanerochaetaceae</taxon>
        <taxon>Phlebiopsis</taxon>
    </lineage>
</organism>
<proteinExistence type="predicted"/>
<protein>
    <submittedName>
        <fullName evidence="2">Uncharacterized protein</fullName>
    </submittedName>
</protein>
<feature type="non-terminal residue" evidence="2">
    <location>
        <position position="163"/>
    </location>
</feature>
<dbReference type="HOGENOM" id="CLU_1631068_0_0_1"/>
<dbReference type="AlphaFoldDB" id="A0A0C3SDE6"/>
<evidence type="ECO:0000313" key="3">
    <source>
        <dbReference type="Proteomes" id="UP000053257"/>
    </source>
</evidence>
<feature type="compositionally biased region" description="Basic residues" evidence="1">
    <location>
        <begin position="124"/>
        <end position="138"/>
    </location>
</feature>
<name>A0A0C3SDE6_PHLG1</name>
<dbReference type="Proteomes" id="UP000053257">
    <property type="component" value="Unassembled WGS sequence"/>
</dbReference>